<dbReference type="Pfam" id="PF05137">
    <property type="entry name" value="PilN"/>
    <property type="match status" value="1"/>
</dbReference>
<dbReference type="RefSeq" id="WP_165310109.1">
    <property type="nucleotide sequence ID" value="NZ_CP049331.1"/>
</dbReference>
<name>A0A6G7CEV9_9VIBR</name>
<dbReference type="AlphaFoldDB" id="A0A6G7CEV9"/>
<evidence type="ECO:0000313" key="2">
    <source>
        <dbReference type="EMBL" id="QIH40671.1"/>
    </source>
</evidence>
<keyword evidence="1" id="KW-1133">Transmembrane helix</keyword>
<keyword evidence="3" id="KW-1185">Reference proteome</keyword>
<reference evidence="2 3" key="1">
    <citation type="submission" date="2020-02" db="EMBL/GenBank/DDBJ databases">
        <title>A complete genome of a marine bacterium Vibrio sp. ZWAL4003 isolated from the mangrove sediment with the ability to degrade polysaccharides.</title>
        <authorList>
            <person name="Wu J."/>
            <person name="Qu W."/>
            <person name="Zeng R."/>
        </authorList>
    </citation>
    <scope>NUCLEOTIDE SEQUENCE [LARGE SCALE GENOMIC DNA]</scope>
    <source>
        <strain evidence="2 3">ZWAL4003</strain>
    </source>
</reference>
<dbReference type="PANTHER" id="PTHR40278:SF2">
    <property type="entry name" value="TYPE IV PILUS INNER MEMBRANE COMPONENT PILN"/>
    <property type="match status" value="1"/>
</dbReference>
<keyword evidence="1" id="KW-0472">Membrane</keyword>
<dbReference type="EMBL" id="CP049331">
    <property type="protein sequence ID" value="QIH40671.1"/>
    <property type="molecule type" value="Genomic_DNA"/>
</dbReference>
<dbReference type="PANTHER" id="PTHR40278">
    <property type="entry name" value="DNA UTILIZATION PROTEIN HOFN"/>
    <property type="match status" value="1"/>
</dbReference>
<dbReference type="InterPro" id="IPR007813">
    <property type="entry name" value="PilN"/>
</dbReference>
<feature type="transmembrane region" description="Helical" evidence="1">
    <location>
        <begin position="21"/>
        <end position="44"/>
    </location>
</feature>
<gene>
    <name evidence="2" type="ORF">G5S32_01180</name>
</gene>
<dbReference type="InterPro" id="IPR052534">
    <property type="entry name" value="Extracell_DNA_Util/SecSys_Comp"/>
</dbReference>
<dbReference type="KEGG" id="vzi:G5S32_01180"/>
<dbReference type="GO" id="GO:0043683">
    <property type="term" value="P:type IV pilus assembly"/>
    <property type="evidence" value="ECO:0007669"/>
    <property type="project" value="TreeGrafter"/>
</dbReference>
<accession>A0A6G7CEV9</accession>
<sequence length="195" mass="22553">MLYSINLLPWRDTQKQSHRKRFIHFTIMAVGLGAALQWAAGWYLDYQVNIERGRLDYLNQHIAKLDRKLDLLNLVDKEYQYLNTRFELVESLQKKRNKTTQIMVLIPQLIPEGVYVDQINMNDNSIELQGISDSTAQLATMLDRLERCSSISNVEMRSIVSGNFRFGRPFQSFQASFSIFLDGRDLTTSKAVING</sequence>
<dbReference type="GO" id="GO:0043107">
    <property type="term" value="P:type IV pilus-dependent motility"/>
    <property type="evidence" value="ECO:0007669"/>
    <property type="project" value="TreeGrafter"/>
</dbReference>
<evidence type="ECO:0000256" key="1">
    <source>
        <dbReference type="SAM" id="Phobius"/>
    </source>
</evidence>
<protein>
    <submittedName>
        <fullName evidence="2">PilN domain-containing protein</fullName>
    </submittedName>
</protein>
<organism evidence="2 3">
    <name type="scientific">Vibrio ziniensis</name>
    <dbReference type="NCBI Taxonomy" id="2711221"/>
    <lineage>
        <taxon>Bacteria</taxon>
        <taxon>Pseudomonadati</taxon>
        <taxon>Pseudomonadota</taxon>
        <taxon>Gammaproteobacteria</taxon>
        <taxon>Vibrionales</taxon>
        <taxon>Vibrionaceae</taxon>
        <taxon>Vibrio</taxon>
    </lineage>
</organism>
<proteinExistence type="predicted"/>
<evidence type="ECO:0000313" key="3">
    <source>
        <dbReference type="Proteomes" id="UP000503003"/>
    </source>
</evidence>
<dbReference type="Proteomes" id="UP000503003">
    <property type="component" value="Chromosome 1"/>
</dbReference>
<keyword evidence="1" id="KW-0812">Transmembrane</keyword>